<evidence type="ECO:0000313" key="1">
    <source>
        <dbReference type="EMBL" id="PKU74986.1"/>
    </source>
</evidence>
<accession>A0A2I0WH37</accession>
<dbReference type="AlphaFoldDB" id="A0A2I0WH37"/>
<organism evidence="1 2">
    <name type="scientific">Dendrobium catenatum</name>
    <dbReference type="NCBI Taxonomy" id="906689"/>
    <lineage>
        <taxon>Eukaryota</taxon>
        <taxon>Viridiplantae</taxon>
        <taxon>Streptophyta</taxon>
        <taxon>Embryophyta</taxon>
        <taxon>Tracheophyta</taxon>
        <taxon>Spermatophyta</taxon>
        <taxon>Magnoliopsida</taxon>
        <taxon>Liliopsida</taxon>
        <taxon>Asparagales</taxon>
        <taxon>Orchidaceae</taxon>
        <taxon>Epidendroideae</taxon>
        <taxon>Malaxideae</taxon>
        <taxon>Dendrobiinae</taxon>
        <taxon>Dendrobium</taxon>
    </lineage>
</organism>
<reference evidence="1 2" key="1">
    <citation type="journal article" date="2016" name="Sci. Rep.">
        <title>The Dendrobium catenatum Lindl. genome sequence provides insights into polysaccharide synthase, floral development and adaptive evolution.</title>
        <authorList>
            <person name="Zhang G.Q."/>
            <person name="Xu Q."/>
            <person name="Bian C."/>
            <person name="Tsai W.C."/>
            <person name="Yeh C.M."/>
            <person name="Liu K.W."/>
            <person name="Yoshida K."/>
            <person name="Zhang L.S."/>
            <person name="Chang S.B."/>
            <person name="Chen F."/>
            <person name="Shi Y."/>
            <person name="Su Y.Y."/>
            <person name="Zhang Y.Q."/>
            <person name="Chen L.J."/>
            <person name="Yin Y."/>
            <person name="Lin M."/>
            <person name="Huang H."/>
            <person name="Deng H."/>
            <person name="Wang Z.W."/>
            <person name="Zhu S.L."/>
            <person name="Zhao X."/>
            <person name="Deng C."/>
            <person name="Niu S.C."/>
            <person name="Huang J."/>
            <person name="Wang M."/>
            <person name="Liu G.H."/>
            <person name="Yang H.J."/>
            <person name="Xiao X.J."/>
            <person name="Hsiao Y.Y."/>
            <person name="Wu W.L."/>
            <person name="Chen Y.Y."/>
            <person name="Mitsuda N."/>
            <person name="Ohme-Takagi M."/>
            <person name="Luo Y.B."/>
            <person name="Van de Peer Y."/>
            <person name="Liu Z.J."/>
        </authorList>
    </citation>
    <scope>NUCLEOTIDE SEQUENCE [LARGE SCALE GENOMIC DNA]</scope>
    <source>
        <tissue evidence="1">The whole plant</tissue>
    </source>
</reference>
<gene>
    <name evidence="1" type="ORF">MA16_Dca020197</name>
</gene>
<name>A0A2I0WH37_9ASPA</name>
<sequence>MDGHKIVNLDASKEVPSVVELIVGSAPTLPVDSDEQKQSEPVVEVPIKVKSIFEEGSSSGLTFATKNQRKNYMRRIRKNISKAKRVVPFKTLAQVEPEAAKELPIPTSSPLLKGSRFYPLIAAHGEERLGRIAYSPPCPVDYSTRKTPE</sequence>
<reference evidence="1 2" key="2">
    <citation type="journal article" date="2017" name="Nature">
        <title>The Apostasia genome and the evolution of orchids.</title>
        <authorList>
            <person name="Zhang G.Q."/>
            <person name="Liu K.W."/>
            <person name="Li Z."/>
            <person name="Lohaus R."/>
            <person name="Hsiao Y.Y."/>
            <person name="Niu S.C."/>
            <person name="Wang J.Y."/>
            <person name="Lin Y.C."/>
            <person name="Xu Q."/>
            <person name="Chen L.J."/>
            <person name="Yoshida K."/>
            <person name="Fujiwara S."/>
            <person name="Wang Z.W."/>
            <person name="Zhang Y.Q."/>
            <person name="Mitsuda N."/>
            <person name="Wang M."/>
            <person name="Liu G.H."/>
            <person name="Pecoraro L."/>
            <person name="Huang H.X."/>
            <person name="Xiao X.J."/>
            <person name="Lin M."/>
            <person name="Wu X.Y."/>
            <person name="Wu W.L."/>
            <person name="Chen Y.Y."/>
            <person name="Chang S.B."/>
            <person name="Sakamoto S."/>
            <person name="Ohme-Takagi M."/>
            <person name="Yagi M."/>
            <person name="Zeng S.J."/>
            <person name="Shen C.Y."/>
            <person name="Yeh C.M."/>
            <person name="Luo Y.B."/>
            <person name="Tsai W.C."/>
            <person name="Van de Peer Y."/>
            <person name="Liu Z.J."/>
        </authorList>
    </citation>
    <scope>NUCLEOTIDE SEQUENCE [LARGE SCALE GENOMIC DNA]</scope>
    <source>
        <tissue evidence="1">The whole plant</tissue>
    </source>
</reference>
<proteinExistence type="predicted"/>
<protein>
    <submittedName>
        <fullName evidence="1">Uncharacterized protein</fullName>
    </submittedName>
</protein>
<dbReference type="Proteomes" id="UP000233837">
    <property type="component" value="Unassembled WGS sequence"/>
</dbReference>
<dbReference type="EMBL" id="KZ502661">
    <property type="protein sequence ID" value="PKU74986.1"/>
    <property type="molecule type" value="Genomic_DNA"/>
</dbReference>
<evidence type="ECO:0000313" key="2">
    <source>
        <dbReference type="Proteomes" id="UP000233837"/>
    </source>
</evidence>
<keyword evidence="2" id="KW-1185">Reference proteome</keyword>